<reference evidence="1 2" key="1">
    <citation type="submission" date="2018-06" db="EMBL/GenBank/DDBJ databases">
        <authorList>
            <consortium name="Pathogen Informatics"/>
            <person name="Doyle S."/>
        </authorList>
    </citation>
    <scope>NUCLEOTIDE SEQUENCE [LARGE SCALE GENOMIC DNA]</scope>
    <source>
        <strain evidence="1 2">NCTC12092</strain>
    </source>
</reference>
<name>A0A380JT67_9STRE</name>
<accession>A0A380JT67</accession>
<dbReference type="Proteomes" id="UP000254461">
    <property type="component" value="Unassembled WGS sequence"/>
</dbReference>
<evidence type="ECO:0000313" key="2">
    <source>
        <dbReference type="Proteomes" id="UP000254461"/>
    </source>
</evidence>
<organism evidence="1 2">
    <name type="scientific">Streptococcus equi subsp. equi</name>
    <dbReference type="NCBI Taxonomy" id="148942"/>
    <lineage>
        <taxon>Bacteria</taxon>
        <taxon>Bacillati</taxon>
        <taxon>Bacillota</taxon>
        <taxon>Bacilli</taxon>
        <taxon>Lactobacillales</taxon>
        <taxon>Streptococcaceae</taxon>
        <taxon>Streptococcus</taxon>
    </lineage>
</organism>
<dbReference type="AlphaFoldDB" id="A0A380JT67"/>
<protein>
    <submittedName>
        <fullName evidence="1">Uncharacterized protein</fullName>
    </submittedName>
</protein>
<evidence type="ECO:0000313" key="1">
    <source>
        <dbReference type="EMBL" id="SUN47149.1"/>
    </source>
</evidence>
<proteinExistence type="predicted"/>
<dbReference type="RefSeq" id="WP_111690265.1">
    <property type="nucleotide sequence ID" value="NZ_UHFF01000002.1"/>
</dbReference>
<dbReference type="EMBL" id="UHFF01000002">
    <property type="protein sequence ID" value="SUN47149.1"/>
    <property type="molecule type" value="Genomic_DNA"/>
</dbReference>
<gene>
    <name evidence="1" type="ORF">NCTC12092_01329</name>
</gene>
<sequence>MIDKIKDILFDVRLSANKIENEIIFYNDFPEDSVSLSFADNKFVIEEIHRDNRIRLMETTSEYHAILYCVAILDQVFNTSRNIEITREIKAYIQEGNIIAVEQLLSEKLDPTLFSLGSVERDKLTLVKENNAYTLIFNDVQILTDLSSLRAYIVLFNCTKKLERAKELYARALHDLPDCKLEFNQFIECYLIGRN</sequence>